<evidence type="ECO:0000313" key="3">
    <source>
        <dbReference type="Proteomes" id="UP000050509"/>
    </source>
</evidence>
<dbReference type="Pfam" id="PF02441">
    <property type="entry name" value="Flavoprotein"/>
    <property type="match status" value="1"/>
</dbReference>
<dbReference type="GO" id="GO:0015937">
    <property type="term" value="P:coenzyme A biosynthetic process"/>
    <property type="evidence" value="ECO:0007669"/>
    <property type="project" value="TreeGrafter"/>
</dbReference>
<dbReference type="Gene3D" id="3.40.50.1950">
    <property type="entry name" value="Flavin prenyltransferase-like"/>
    <property type="match status" value="1"/>
</dbReference>
<protein>
    <submittedName>
        <fullName evidence="2">Phosphopantothenoylcysteine decarboxylase</fullName>
    </submittedName>
</protein>
<dbReference type="PATRIC" id="fig|186479.3.peg.203"/>
<dbReference type="Proteomes" id="UP000050509">
    <property type="component" value="Unassembled WGS sequence"/>
</dbReference>
<sequence length="151" mass="15712">MDVLAGKHIVLGISGSIAAYKVAELARNLNLAGAVVDVIMTEAAQRFVGAPTFQALTGRAVLTDIWALPEDGVVGHVALGRSADLLILAPATANTLARIAAGLSDDLLTTTVLATRAPVLCVPAMNTHMYTNAATQENIATLRRRGITVLE</sequence>
<evidence type="ECO:0000313" key="2">
    <source>
        <dbReference type="EMBL" id="KPV51172.1"/>
    </source>
</evidence>
<proteinExistence type="predicted"/>
<dbReference type="PANTHER" id="PTHR14359:SF6">
    <property type="entry name" value="PHOSPHOPANTOTHENOYLCYSTEINE DECARBOXYLASE"/>
    <property type="match status" value="1"/>
</dbReference>
<reference evidence="2 3" key="1">
    <citation type="submission" date="2015-09" db="EMBL/GenBank/DDBJ databases">
        <title>Draft genome sequence of Kouleothrix aurantiaca JCM 19913.</title>
        <authorList>
            <person name="Hemp J."/>
        </authorList>
    </citation>
    <scope>NUCLEOTIDE SEQUENCE [LARGE SCALE GENOMIC DNA]</scope>
    <source>
        <strain evidence="2 3">COM-B</strain>
    </source>
</reference>
<feature type="domain" description="Flavoprotein" evidence="1">
    <location>
        <begin position="7"/>
        <end position="142"/>
    </location>
</feature>
<name>A0A0P9D7D6_9CHLR</name>
<dbReference type="AlphaFoldDB" id="A0A0P9D7D6"/>
<feature type="non-terminal residue" evidence="2">
    <location>
        <position position="151"/>
    </location>
</feature>
<dbReference type="InterPro" id="IPR003382">
    <property type="entry name" value="Flavoprotein"/>
</dbReference>
<dbReference type="InterPro" id="IPR036551">
    <property type="entry name" value="Flavin_trans-like"/>
</dbReference>
<gene>
    <name evidence="2" type="ORF">SE17_22735</name>
</gene>
<dbReference type="PANTHER" id="PTHR14359">
    <property type="entry name" value="HOMO-OLIGOMERIC FLAVIN CONTAINING CYS DECARBOXYLASE FAMILY"/>
    <property type="match status" value="1"/>
</dbReference>
<organism evidence="2 3">
    <name type="scientific">Kouleothrix aurantiaca</name>
    <dbReference type="NCBI Taxonomy" id="186479"/>
    <lineage>
        <taxon>Bacteria</taxon>
        <taxon>Bacillati</taxon>
        <taxon>Chloroflexota</taxon>
        <taxon>Chloroflexia</taxon>
        <taxon>Chloroflexales</taxon>
        <taxon>Roseiflexineae</taxon>
        <taxon>Roseiflexaceae</taxon>
        <taxon>Kouleothrix</taxon>
    </lineage>
</organism>
<dbReference type="EMBL" id="LJCR01001034">
    <property type="protein sequence ID" value="KPV51172.1"/>
    <property type="molecule type" value="Genomic_DNA"/>
</dbReference>
<dbReference type="SUPFAM" id="SSF52507">
    <property type="entry name" value="Homo-oligomeric flavin-containing Cys decarboxylases, HFCD"/>
    <property type="match status" value="1"/>
</dbReference>
<accession>A0A0P9D7D6</accession>
<dbReference type="GO" id="GO:0010181">
    <property type="term" value="F:FMN binding"/>
    <property type="evidence" value="ECO:0007669"/>
    <property type="project" value="TreeGrafter"/>
</dbReference>
<evidence type="ECO:0000259" key="1">
    <source>
        <dbReference type="Pfam" id="PF02441"/>
    </source>
</evidence>
<keyword evidence="3" id="KW-1185">Reference proteome</keyword>
<dbReference type="GO" id="GO:0071513">
    <property type="term" value="C:phosphopantothenoylcysteine decarboxylase complex"/>
    <property type="evidence" value="ECO:0007669"/>
    <property type="project" value="TreeGrafter"/>
</dbReference>
<dbReference type="GO" id="GO:0004633">
    <property type="term" value="F:phosphopantothenoylcysteine decarboxylase activity"/>
    <property type="evidence" value="ECO:0007669"/>
    <property type="project" value="TreeGrafter"/>
</dbReference>
<comment type="caution">
    <text evidence="2">The sequence shown here is derived from an EMBL/GenBank/DDBJ whole genome shotgun (WGS) entry which is preliminary data.</text>
</comment>